<organism evidence="7 8">
    <name type="scientific">Gracilimonas halophila</name>
    <dbReference type="NCBI Taxonomy" id="1834464"/>
    <lineage>
        <taxon>Bacteria</taxon>
        <taxon>Pseudomonadati</taxon>
        <taxon>Balneolota</taxon>
        <taxon>Balneolia</taxon>
        <taxon>Balneolales</taxon>
        <taxon>Balneolaceae</taxon>
        <taxon>Gracilimonas</taxon>
    </lineage>
</organism>
<evidence type="ECO:0000256" key="3">
    <source>
        <dbReference type="ARBA" id="ARBA00022679"/>
    </source>
</evidence>
<dbReference type="CDD" id="cd00075">
    <property type="entry name" value="HATPase"/>
    <property type="match status" value="1"/>
</dbReference>
<evidence type="ECO:0000256" key="1">
    <source>
        <dbReference type="ARBA" id="ARBA00000085"/>
    </source>
</evidence>
<comment type="catalytic activity">
    <reaction evidence="1">
        <text>ATP + protein L-histidine = ADP + protein N-phospho-L-histidine.</text>
        <dbReference type="EC" id="2.7.13.3"/>
    </reaction>
</comment>
<reference evidence="8" key="1">
    <citation type="journal article" date="2019" name="Int. J. Syst. Evol. Microbiol.">
        <title>The Global Catalogue of Microorganisms (GCM) 10K type strain sequencing project: providing services to taxonomists for standard genome sequencing and annotation.</title>
        <authorList>
            <consortium name="The Broad Institute Genomics Platform"/>
            <consortium name="The Broad Institute Genome Sequencing Center for Infectious Disease"/>
            <person name="Wu L."/>
            <person name="Ma J."/>
        </authorList>
    </citation>
    <scope>NUCLEOTIDE SEQUENCE [LARGE SCALE GENOMIC DNA]</scope>
    <source>
        <strain evidence="8">KCTC 52042</strain>
    </source>
</reference>
<dbReference type="PANTHER" id="PTHR43711:SF1">
    <property type="entry name" value="HISTIDINE KINASE 1"/>
    <property type="match status" value="1"/>
</dbReference>
<dbReference type="GO" id="GO:0016301">
    <property type="term" value="F:kinase activity"/>
    <property type="evidence" value="ECO:0007669"/>
    <property type="project" value="UniProtKB-KW"/>
</dbReference>
<comment type="caution">
    <text evidence="7">The sequence shown here is derived from an EMBL/GenBank/DDBJ whole genome shotgun (WGS) entry which is preliminary data.</text>
</comment>
<evidence type="ECO:0000313" key="8">
    <source>
        <dbReference type="Proteomes" id="UP001597460"/>
    </source>
</evidence>
<proteinExistence type="predicted"/>
<keyword evidence="5" id="KW-0902">Two-component regulatory system</keyword>
<dbReference type="InterPro" id="IPR050736">
    <property type="entry name" value="Sensor_HK_Regulatory"/>
</dbReference>
<dbReference type="InterPro" id="IPR005467">
    <property type="entry name" value="His_kinase_dom"/>
</dbReference>
<dbReference type="EMBL" id="JBHULI010000024">
    <property type="protein sequence ID" value="MFD2532302.1"/>
    <property type="molecule type" value="Genomic_DNA"/>
</dbReference>
<dbReference type="SUPFAM" id="SSF55874">
    <property type="entry name" value="ATPase domain of HSP90 chaperone/DNA topoisomerase II/histidine kinase"/>
    <property type="match status" value="1"/>
</dbReference>
<evidence type="ECO:0000256" key="2">
    <source>
        <dbReference type="ARBA" id="ARBA00012438"/>
    </source>
</evidence>
<feature type="domain" description="Histidine kinase" evidence="6">
    <location>
        <begin position="1"/>
        <end position="131"/>
    </location>
</feature>
<dbReference type="PROSITE" id="PS50109">
    <property type="entry name" value="HIS_KIN"/>
    <property type="match status" value="1"/>
</dbReference>
<dbReference type="Pfam" id="PF02518">
    <property type="entry name" value="HATPase_c"/>
    <property type="match status" value="1"/>
</dbReference>
<sequence>MLSVVEESGSNLLNMVREVLDRESKKTEPETLDYSTVQVSELLERVISMNKAKSVVKEISLSYKVQPNKLQAVIDENKVEIAVNNLVANALKFTPSKGKIRVKASLNDDHLLFEVKDTGIGIPKKNAVRSV</sequence>
<keyword evidence="4 7" id="KW-0418">Kinase</keyword>
<dbReference type="PANTHER" id="PTHR43711">
    <property type="entry name" value="TWO-COMPONENT HISTIDINE KINASE"/>
    <property type="match status" value="1"/>
</dbReference>
<dbReference type="InterPro" id="IPR036890">
    <property type="entry name" value="HATPase_C_sf"/>
</dbReference>
<keyword evidence="8" id="KW-1185">Reference proteome</keyword>
<name>A0ABW5JLL5_9BACT</name>
<evidence type="ECO:0000256" key="5">
    <source>
        <dbReference type="ARBA" id="ARBA00023012"/>
    </source>
</evidence>
<gene>
    <name evidence="7" type="ORF">ACFSVN_07575</name>
</gene>
<accession>A0ABW5JLL5</accession>
<protein>
    <recommendedName>
        <fullName evidence="2">histidine kinase</fullName>
        <ecNumber evidence="2">2.7.13.3</ecNumber>
    </recommendedName>
</protein>
<dbReference type="RefSeq" id="WP_390300630.1">
    <property type="nucleotide sequence ID" value="NZ_JBHULI010000024.1"/>
</dbReference>
<evidence type="ECO:0000256" key="4">
    <source>
        <dbReference type="ARBA" id="ARBA00022777"/>
    </source>
</evidence>
<keyword evidence="3" id="KW-0808">Transferase</keyword>
<dbReference type="EC" id="2.7.13.3" evidence="2"/>
<dbReference type="Gene3D" id="3.30.565.10">
    <property type="entry name" value="Histidine kinase-like ATPase, C-terminal domain"/>
    <property type="match status" value="1"/>
</dbReference>
<evidence type="ECO:0000313" key="7">
    <source>
        <dbReference type="EMBL" id="MFD2532302.1"/>
    </source>
</evidence>
<evidence type="ECO:0000259" key="6">
    <source>
        <dbReference type="PROSITE" id="PS50109"/>
    </source>
</evidence>
<dbReference type="Proteomes" id="UP001597460">
    <property type="component" value="Unassembled WGS sequence"/>
</dbReference>
<dbReference type="InterPro" id="IPR003594">
    <property type="entry name" value="HATPase_dom"/>
</dbReference>